<keyword evidence="14" id="KW-0472">Membrane</keyword>
<keyword evidence="5" id="KW-0819">tRNA processing</keyword>
<organism evidence="16 17">
    <name type="scientific">SAR86 cluster bacterium</name>
    <dbReference type="NCBI Taxonomy" id="2030880"/>
    <lineage>
        <taxon>Bacteria</taxon>
        <taxon>Pseudomonadati</taxon>
        <taxon>Pseudomonadota</taxon>
        <taxon>Gammaproteobacteria</taxon>
        <taxon>SAR86 cluster</taxon>
    </lineage>
</organism>
<dbReference type="GO" id="GO:0019843">
    <property type="term" value="F:rRNA binding"/>
    <property type="evidence" value="ECO:0007669"/>
    <property type="project" value="UniProtKB-KW"/>
</dbReference>
<keyword evidence="3" id="KW-0997">Cell inner membrane</keyword>
<evidence type="ECO:0000256" key="11">
    <source>
        <dbReference type="ARBA" id="ARBA00022833"/>
    </source>
</evidence>
<dbReference type="Proteomes" id="UP000754644">
    <property type="component" value="Unassembled WGS sequence"/>
</dbReference>
<evidence type="ECO:0000256" key="10">
    <source>
        <dbReference type="ARBA" id="ARBA00022801"/>
    </source>
</evidence>
<keyword evidence="2" id="KW-0963">Cytoplasm</keyword>
<keyword evidence="13" id="KW-0694">RNA-binding</keyword>
<dbReference type="GO" id="GO:0016787">
    <property type="term" value="F:hydrolase activity"/>
    <property type="evidence" value="ECO:0007669"/>
    <property type="project" value="UniProtKB-KW"/>
</dbReference>
<gene>
    <name evidence="16" type="ORF">HQ497_14005</name>
</gene>
<dbReference type="FunFam" id="2.40.50.140:FF:000040">
    <property type="entry name" value="Ribonuclease E"/>
    <property type="match status" value="1"/>
</dbReference>
<dbReference type="SUPFAM" id="SSF50249">
    <property type="entry name" value="Nucleic acid-binding proteins"/>
    <property type="match status" value="1"/>
</dbReference>
<dbReference type="GO" id="GO:0004540">
    <property type="term" value="F:RNA nuclease activity"/>
    <property type="evidence" value="ECO:0007669"/>
    <property type="project" value="InterPro"/>
</dbReference>
<evidence type="ECO:0000259" key="15">
    <source>
        <dbReference type="PROSITE" id="PS50126"/>
    </source>
</evidence>
<name>A0A972VZS9_9GAMM</name>
<evidence type="ECO:0000256" key="2">
    <source>
        <dbReference type="ARBA" id="ARBA00022490"/>
    </source>
</evidence>
<evidence type="ECO:0000256" key="3">
    <source>
        <dbReference type="ARBA" id="ARBA00022519"/>
    </source>
</evidence>
<dbReference type="EMBL" id="JABMOJ010000524">
    <property type="protein sequence ID" value="NQV66471.1"/>
    <property type="molecule type" value="Genomic_DNA"/>
</dbReference>
<keyword evidence="11" id="KW-0862">Zinc</keyword>
<dbReference type="Pfam" id="PF00575">
    <property type="entry name" value="S1"/>
    <property type="match status" value="1"/>
</dbReference>
<evidence type="ECO:0000256" key="7">
    <source>
        <dbReference type="ARBA" id="ARBA00022723"/>
    </source>
</evidence>
<dbReference type="PANTHER" id="PTHR30001">
    <property type="entry name" value="RIBONUCLEASE"/>
    <property type="match status" value="1"/>
</dbReference>
<dbReference type="Gene3D" id="2.40.50.140">
    <property type="entry name" value="Nucleic acid-binding proteins"/>
    <property type="match status" value="1"/>
</dbReference>
<evidence type="ECO:0000313" key="17">
    <source>
        <dbReference type="Proteomes" id="UP000754644"/>
    </source>
</evidence>
<dbReference type="GO" id="GO:0046872">
    <property type="term" value="F:metal ion binding"/>
    <property type="evidence" value="ECO:0007669"/>
    <property type="project" value="UniProtKB-KW"/>
</dbReference>
<keyword evidence="7" id="KW-0479">Metal-binding</keyword>
<dbReference type="AlphaFoldDB" id="A0A972VZS9"/>
<accession>A0A972VZS9</accession>
<evidence type="ECO:0000256" key="13">
    <source>
        <dbReference type="ARBA" id="ARBA00022884"/>
    </source>
</evidence>
<comment type="caution">
    <text evidence="16">The sequence shown here is derived from an EMBL/GenBank/DDBJ whole genome shotgun (WGS) entry which is preliminary data.</text>
</comment>
<keyword evidence="10" id="KW-0378">Hydrolase</keyword>
<keyword evidence="12" id="KW-0460">Magnesium</keyword>
<protein>
    <submittedName>
        <fullName evidence="16">S1 RNA-binding domain-containing protein</fullName>
    </submittedName>
</protein>
<dbReference type="InterPro" id="IPR012340">
    <property type="entry name" value="NA-bd_OB-fold"/>
</dbReference>
<keyword evidence="1" id="KW-1003">Cell membrane</keyword>
<sequence length="134" mass="15088">MKRMLINATHSEELRVAMVDGQQLFDLDIENRSREQKKANIYKARITRVEPSLEAAFIDFGANRHGFLPLKEISREYFTGAGAKGSGRVNIKDVVKEGTEIIVQVEKEERGNKGAALTTFYSLAGRYLVLMPNN</sequence>
<evidence type="ECO:0000256" key="5">
    <source>
        <dbReference type="ARBA" id="ARBA00022694"/>
    </source>
</evidence>
<dbReference type="InterPro" id="IPR003029">
    <property type="entry name" value="S1_domain"/>
</dbReference>
<feature type="non-terminal residue" evidence="16">
    <location>
        <position position="134"/>
    </location>
</feature>
<dbReference type="PANTHER" id="PTHR30001:SF1">
    <property type="entry name" value="RIBONUCLEASE E_G-LIKE PROTEIN, CHLOROPLASTIC"/>
    <property type="match status" value="1"/>
</dbReference>
<proteinExistence type="predicted"/>
<evidence type="ECO:0000256" key="1">
    <source>
        <dbReference type="ARBA" id="ARBA00022475"/>
    </source>
</evidence>
<evidence type="ECO:0000256" key="6">
    <source>
        <dbReference type="ARBA" id="ARBA00022722"/>
    </source>
</evidence>
<evidence type="ECO:0000313" key="16">
    <source>
        <dbReference type="EMBL" id="NQV66471.1"/>
    </source>
</evidence>
<reference evidence="16" key="1">
    <citation type="submission" date="2020-05" db="EMBL/GenBank/DDBJ databases">
        <title>Sulfur intermediates as new biogeochemical hubs in an aquatic model microbial ecosystem.</title>
        <authorList>
            <person name="Vigneron A."/>
        </authorList>
    </citation>
    <scope>NUCLEOTIDE SEQUENCE</scope>
    <source>
        <strain evidence="16">Bin.250</strain>
    </source>
</reference>
<evidence type="ECO:0000256" key="4">
    <source>
        <dbReference type="ARBA" id="ARBA00022552"/>
    </source>
</evidence>
<evidence type="ECO:0000256" key="8">
    <source>
        <dbReference type="ARBA" id="ARBA00022730"/>
    </source>
</evidence>
<keyword evidence="6" id="KW-0540">Nuclease</keyword>
<dbReference type="GO" id="GO:0004519">
    <property type="term" value="F:endonuclease activity"/>
    <property type="evidence" value="ECO:0007669"/>
    <property type="project" value="UniProtKB-KW"/>
</dbReference>
<evidence type="ECO:0000256" key="14">
    <source>
        <dbReference type="ARBA" id="ARBA00023136"/>
    </source>
</evidence>
<dbReference type="SMART" id="SM00316">
    <property type="entry name" value="S1"/>
    <property type="match status" value="1"/>
</dbReference>
<dbReference type="PROSITE" id="PS50126">
    <property type="entry name" value="S1"/>
    <property type="match status" value="1"/>
</dbReference>
<keyword evidence="4" id="KW-0698">rRNA processing</keyword>
<keyword evidence="9" id="KW-0255">Endonuclease</keyword>
<evidence type="ECO:0000256" key="12">
    <source>
        <dbReference type="ARBA" id="ARBA00022842"/>
    </source>
</evidence>
<dbReference type="GO" id="GO:0005737">
    <property type="term" value="C:cytoplasm"/>
    <property type="evidence" value="ECO:0007669"/>
    <property type="project" value="TreeGrafter"/>
</dbReference>
<dbReference type="InterPro" id="IPR004659">
    <property type="entry name" value="RNase_E/G"/>
</dbReference>
<dbReference type="GO" id="GO:0008033">
    <property type="term" value="P:tRNA processing"/>
    <property type="evidence" value="ECO:0007669"/>
    <property type="project" value="UniProtKB-KW"/>
</dbReference>
<evidence type="ECO:0000256" key="9">
    <source>
        <dbReference type="ARBA" id="ARBA00022759"/>
    </source>
</evidence>
<feature type="domain" description="S1 motif" evidence="15">
    <location>
        <begin position="39"/>
        <end position="120"/>
    </location>
</feature>
<keyword evidence="8" id="KW-0699">rRNA-binding</keyword>
<dbReference type="CDD" id="cd04453">
    <property type="entry name" value="S1_RNase_E"/>
    <property type="match status" value="1"/>
</dbReference>
<dbReference type="GO" id="GO:0006364">
    <property type="term" value="P:rRNA processing"/>
    <property type="evidence" value="ECO:0007669"/>
    <property type="project" value="UniProtKB-KW"/>
</dbReference>